<reference evidence="2 3" key="1">
    <citation type="journal article" date="2019" name="Commun. Biol.">
        <title>The bagworm genome reveals a unique fibroin gene that provides high tensile strength.</title>
        <authorList>
            <person name="Kono N."/>
            <person name="Nakamura H."/>
            <person name="Ohtoshi R."/>
            <person name="Tomita M."/>
            <person name="Numata K."/>
            <person name="Arakawa K."/>
        </authorList>
    </citation>
    <scope>NUCLEOTIDE SEQUENCE [LARGE SCALE GENOMIC DNA]</scope>
</reference>
<evidence type="ECO:0000313" key="2">
    <source>
        <dbReference type="EMBL" id="GBP11562.1"/>
    </source>
</evidence>
<accession>A0A4C1TAS0</accession>
<comment type="caution">
    <text evidence="2">The sequence shown here is derived from an EMBL/GenBank/DDBJ whole genome shotgun (WGS) entry which is preliminary data.</text>
</comment>
<name>A0A4C1TAS0_EUMVA</name>
<organism evidence="2 3">
    <name type="scientific">Eumeta variegata</name>
    <name type="common">Bagworm moth</name>
    <name type="synonym">Eumeta japonica</name>
    <dbReference type="NCBI Taxonomy" id="151549"/>
    <lineage>
        <taxon>Eukaryota</taxon>
        <taxon>Metazoa</taxon>
        <taxon>Ecdysozoa</taxon>
        <taxon>Arthropoda</taxon>
        <taxon>Hexapoda</taxon>
        <taxon>Insecta</taxon>
        <taxon>Pterygota</taxon>
        <taxon>Neoptera</taxon>
        <taxon>Endopterygota</taxon>
        <taxon>Lepidoptera</taxon>
        <taxon>Glossata</taxon>
        <taxon>Ditrysia</taxon>
        <taxon>Tineoidea</taxon>
        <taxon>Psychidae</taxon>
        <taxon>Oiketicinae</taxon>
        <taxon>Eumeta</taxon>
    </lineage>
</organism>
<evidence type="ECO:0000256" key="1">
    <source>
        <dbReference type="SAM" id="MobiDB-lite"/>
    </source>
</evidence>
<feature type="region of interest" description="Disordered" evidence="1">
    <location>
        <begin position="69"/>
        <end position="99"/>
    </location>
</feature>
<sequence length="99" mass="11083">MWIANERKICTIICLFIADQETKDHVNMNKKTITACHGHTVIQSSHQYVASLLNRYRVSDGGGALRWRGTDDGAELKDGRERGDGESVGHRSSHSLDEM</sequence>
<proteinExistence type="predicted"/>
<dbReference type="Proteomes" id="UP000299102">
    <property type="component" value="Unassembled WGS sequence"/>
</dbReference>
<evidence type="ECO:0000313" key="3">
    <source>
        <dbReference type="Proteomes" id="UP000299102"/>
    </source>
</evidence>
<dbReference type="EMBL" id="BGZK01000047">
    <property type="protein sequence ID" value="GBP11562.1"/>
    <property type="molecule type" value="Genomic_DNA"/>
</dbReference>
<protein>
    <submittedName>
        <fullName evidence="2">Uncharacterized protein</fullName>
    </submittedName>
</protein>
<keyword evidence="3" id="KW-1185">Reference proteome</keyword>
<gene>
    <name evidence="2" type="ORF">EVAR_77710_1</name>
</gene>
<dbReference type="AlphaFoldDB" id="A0A4C1TAS0"/>